<dbReference type="GO" id="GO:0005886">
    <property type="term" value="C:plasma membrane"/>
    <property type="evidence" value="ECO:0007669"/>
    <property type="project" value="UniProtKB-SubCell"/>
</dbReference>
<dbReference type="Pfam" id="PF00001">
    <property type="entry name" value="7tm_1"/>
    <property type="match status" value="1"/>
</dbReference>
<dbReference type="PROSITE" id="PS50262">
    <property type="entry name" value="G_PROTEIN_RECEP_F1_2"/>
    <property type="match status" value="1"/>
</dbReference>
<reference evidence="8" key="1">
    <citation type="submission" date="2021-01" db="UniProtKB">
        <authorList>
            <consortium name="EnsemblMetazoa"/>
        </authorList>
    </citation>
    <scope>IDENTIFICATION</scope>
</reference>
<dbReference type="SUPFAM" id="SSF81321">
    <property type="entry name" value="Family A G protein-coupled receptor-like"/>
    <property type="match status" value="1"/>
</dbReference>
<accession>A0A7M5WWE3</accession>
<dbReference type="InterPro" id="IPR000276">
    <property type="entry name" value="GPCR_Rhodpsn"/>
</dbReference>
<dbReference type="RefSeq" id="XP_066928910.1">
    <property type="nucleotide sequence ID" value="XM_067072809.1"/>
</dbReference>
<evidence type="ECO:0000313" key="8">
    <source>
        <dbReference type="EnsemblMetazoa" id="CLYHEMP014226.1"/>
    </source>
</evidence>
<evidence type="ECO:0000256" key="2">
    <source>
        <dbReference type="ARBA" id="ARBA00022475"/>
    </source>
</evidence>
<dbReference type="PANTHER" id="PTHR22750">
    <property type="entry name" value="G-PROTEIN COUPLED RECEPTOR"/>
    <property type="match status" value="1"/>
</dbReference>
<feature type="domain" description="G-protein coupled receptors family 1 profile" evidence="7">
    <location>
        <begin position="75"/>
        <end position="325"/>
    </location>
</feature>
<feature type="transmembrane region" description="Helical" evidence="6">
    <location>
        <begin position="275"/>
        <end position="295"/>
    </location>
</feature>
<evidence type="ECO:0000256" key="4">
    <source>
        <dbReference type="ARBA" id="ARBA00022989"/>
    </source>
</evidence>
<name>A0A7M5WWE3_9CNID</name>
<keyword evidence="9" id="KW-1185">Reference proteome</keyword>
<keyword evidence="5 6" id="KW-0472">Membrane</keyword>
<feature type="transmembrane region" description="Helical" evidence="6">
    <location>
        <begin position="202"/>
        <end position="223"/>
    </location>
</feature>
<dbReference type="GO" id="GO:0004930">
    <property type="term" value="F:G protein-coupled receptor activity"/>
    <property type="evidence" value="ECO:0007669"/>
    <property type="project" value="InterPro"/>
</dbReference>
<dbReference type="OrthoDB" id="6020575at2759"/>
<feature type="transmembrane region" description="Helical" evidence="6">
    <location>
        <begin position="175"/>
        <end position="196"/>
    </location>
</feature>
<dbReference type="AlphaFoldDB" id="A0A7M5WWE3"/>
<organism evidence="8 9">
    <name type="scientific">Clytia hemisphaerica</name>
    <dbReference type="NCBI Taxonomy" id="252671"/>
    <lineage>
        <taxon>Eukaryota</taxon>
        <taxon>Metazoa</taxon>
        <taxon>Cnidaria</taxon>
        <taxon>Hydrozoa</taxon>
        <taxon>Hydroidolina</taxon>
        <taxon>Leptothecata</taxon>
        <taxon>Obeliida</taxon>
        <taxon>Clytiidae</taxon>
        <taxon>Clytia</taxon>
    </lineage>
</organism>
<comment type="subcellular location">
    <subcellularLocation>
        <location evidence="1">Cell membrane</location>
        <topology evidence="1">Multi-pass membrane protein</topology>
    </subcellularLocation>
</comment>
<evidence type="ECO:0000259" key="7">
    <source>
        <dbReference type="PROSITE" id="PS50262"/>
    </source>
</evidence>
<feature type="transmembrane region" description="Helical" evidence="6">
    <location>
        <begin position="135"/>
        <end position="155"/>
    </location>
</feature>
<dbReference type="InterPro" id="IPR017452">
    <property type="entry name" value="GPCR_Rhodpsn_7TM"/>
</dbReference>
<evidence type="ECO:0000313" key="9">
    <source>
        <dbReference type="Proteomes" id="UP000594262"/>
    </source>
</evidence>
<dbReference type="GeneID" id="136816473"/>
<evidence type="ECO:0000256" key="5">
    <source>
        <dbReference type="ARBA" id="ARBA00023136"/>
    </source>
</evidence>
<evidence type="ECO:0000256" key="6">
    <source>
        <dbReference type="SAM" id="Phobius"/>
    </source>
</evidence>
<dbReference type="RefSeq" id="XP_066928909.1">
    <property type="nucleotide sequence ID" value="XM_067072808.1"/>
</dbReference>
<feature type="transmembrane region" description="Helical" evidence="6">
    <location>
        <begin position="96"/>
        <end position="115"/>
    </location>
</feature>
<dbReference type="CDD" id="cd00637">
    <property type="entry name" value="7tm_classA_rhodopsin-like"/>
    <property type="match status" value="1"/>
</dbReference>
<evidence type="ECO:0000256" key="1">
    <source>
        <dbReference type="ARBA" id="ARBA00004651"/>
    </source>
</evidence>
<dbReference type="Proteomes" id="UP000594262">
    <property type="component" value="Unplaced"/>
</dbReference>
<dbReference type="EnsemblMetazoa" id="CLYHEMT014226.1">
    <property type="protein sequence ID" value="CLYHEMP014226.1"/>
    <property type="gene ID" value="CLYHEMG014226"/>
</dbReference>
<feature type="transmembrane region" description="Helical" evidence="6">
    <location>
        <begin position="60"/>
        <end position="84"/>
    </location>
</feature>
<sequence>MNLSTTITTMASLSTTTTMAPLSTTLDPLIHNMSCEVPHDDQSKVYTYHLSASFVASSTFIAILNFVMAIPCAFTNLLVIFAIIKNEHLQITPYKLLFSICLADLITGAVAQPIFGTHILQISAADHQCPLSNFMIYIVPVLILVTMVTHAVSALERYCSIHYVKNYEKIFSSRFVAGILLLVWSISSICFVVPFISGKTIVGGRIVIALILVSLAICSYCYISMYQDFKQQFVRTTAKIQGAYIIREEHPVERTADEQQKFQKNIKIASFFNKLYLCMFVIYLLTIVKNILVAYDVTVDNATYTLSFVFDTILFSNAFINPFLIFKFNDEIYACVKDIFS</sequence>
<dbReference type="EnsemblMetazoa" id="CLYHEMT014226.2">
    <property type="protein sequence ID" value="CLYHEMP014226.2"/>
    <property type="gene ID" value="CLYHEMG014226"/>
</dbReference>
<evidence type="ECO:0000256" key="3">
    <source>
        <dbReference type="ARBA" id="ARBA00022692"/>
    </source>
</evidence>
<keyword evidence="4 6" id="KW-1133">Transmembrane helix</keyword>
<dbReference type="Gene3D" id="1.20.1070.10">
    <property type="entry name" value="Rhodopsin 7-helix transmembrane proteins"/>
    <property type="match status" value="1"/>
</dbReference>
<protein>
    <recommendedName>
        <fullName evidence="7">G-protein coupled receptors family 1 profile domain-containing protein</fullName>
    </recommendedName>
</protein>
<keyword evidence="3 6" id="KW-0812">Transmembrane</keyword>
<feature type="transmembrane region" description="Helical" evidence="6">
    <location>
        <begin position="301"/>
        <end position="320"/>
    </location>
</feature>
<keyword evidence="2" id="KW-1003">Cell membrane</keyword>
<proteinExistence type="predicted"/>